<feature type="transmembrane region" description="Helical" evidence="1">
    <location>
        <begin position="100"/>
        <end position="117"/>
    </location>
</feature>
<dbReference type="RefSeq" id="WP_229738527.1">
    <property type="nucleotide sequence ID" value="NZ_BMER01000001.1"/>
</dbReference>
<evidence type="ECO:0000256" key="1">
    <source>
        <dbReference type="SAM" id="Phobius"/>
    </source>
</evidence>
<feature type="transmembrane region" description="Helical" evidence="1">
    <location>
        <begin position="65"/>
        <end position="88"/>
    </location>
</feature>
<feature type="transmembrane region" description="Helical" evidence="1">
    <location>
        <begin position="296"/>
        <end position="314"/>
    </location>
</feature>
<feature type="transmembrane region" description="Helical" evidence="1">
    <location>
        <begin position="192"/>
        <end position="215"/>
    </location>
</feature>
<evidence type="ECO:0000313" key="3">
    <source>
        <dbReference type="Proteomes" id="UP000660862"/>
    </source>
</evidence>
<protein>
    <submittedName>
        <fullName evidence="2">Membrane protein</fullName>
    </submittedName>
</protein>
<name>A0A917HDM6_9SPHI</name>
<gene>
    <name evidence="2" type="ORF">GCM10007415_04440</name>
</gene>
<feature type="transmembrane region" description="Helical" evidence="1">
    <location>
        <begin position="129"/>
        <end position="153"/>
    </location>
</feature>
<keyword evidence="3" id="KW-1185">Reference proteome</keyword>
<evidence type="ECO:0000313" key="2">
    <source>
        <dbReference type="EMBL" id="GGG75899.1"/>
    </source>
</evidence>
<organism evidence="2 3">
    <name type="scientific">Parapedobacter pyrenivorans</name>
    <dbReference type="NCBI Taxonomy" id="1305674"/>
    <lineage>
        <taxon>Bacteria</taxon>
        <taxon>Pseudomonadati</taxon>
        <taxon>Bacteroidota</taxon>
        <taxon>Sphingobacteriia</taxon>
        <taxon>Sphingobacteriales</taxon>
        <taxon>Sphingobacteriaceae</taxon>
        <taxon>Parapedobacter</taxon>
    </lineage>
</organism>
<dbReference type="AlphaFoldDB" id="A0A917HDM6"/>
<feature type="transmembrane region" description="Helical" evidence="1">
    <location>
        <begin position="32"/>
        <end position="53"/>
    </location>
</feature>
<accession>A0A917HDM6</accession>
<dbReference type="InterPro" id="IPR008537">
    <property type="entry name" value="DUF819"/>
</dbReference>
<keyword evidence="1" id="KW-1133">Transmembrane helix</keyword>
<proteinExistence type="predicted"/>
<dbReference type="Pfam" id="PF05684">
    <property type="entry name" value="DUF819"/>
    <property type="match status" value="1"/>
</dbReference>
<dbReference type="Proteomes" id="UP000660862">
    <property type="component" value="Unassembled WGS sequence"/>
</dbReference>
<feature type="transmembrane region" description="Helical" evidence="1">
    <location>
        <begin position="255"/>
        <end position="276"/>
    </location>
</feature>
<feature type="transmembrane region" description="Helical" evidence="1">
    <location>
        <begin position="410"/>
        <end position="433"/>
    </location>
</feature>
<keyword evidence="1" id="KW-0472">Membrane</keyword>
<keyword evidence="1" id="KW-0812">Transmembrane</keyword>
<reference evidence="2" key="1">
    <citation type="journal article" date="2014" name="Int. J. Syst. Evol. Microbiol.">
        <title>Complete genome sequence of Corynebacterium casei LMG S-19264T (=DSM 44701T), isolated from a smear-ripened cheese.</title>
        <authorList>
            <consortium name="US DOE Joint Genome Institute (JGI-PGF)"/>
            <person name="Walter F."/>
            <person name="Albersmeier A."/>
            <person name="Kalinowski J."/>
            <person name="Ruckert C."/>
        </authorList>
    </citation>
    <scope>NUCLEOTIDE SEQUENCE</scope>
    <source>
        <strain evidence="2">CGMCC 1.12195</strain>
    </source>
</reference>
<comment type="caution">
    <text evidence="2">The sequence shown here is derived from an EMBL/GenBank/DDBJ whole genome shotgun (WGS) entry which is preliminary data.</text>
</comment>
<feature type="transmembrane region" description="Helical" evidence="1">
    <location>
        <begin position="379"/>
        <end position="404"/>
    </location>
</feature>
<dbReference type="PANTHER" id="PTHR34289:SF8">
    <property type="entry name" value="DUF819 DOMAIN-CONTAINING PROTEIN"/>
    <property type="match status" value="1"/>
</dbReference>
<dbReference type="PANTHER" id="PTHR34289">
    <property type="entry name" value="PROTEIN, PUTATIVE (DUF819)-RELATED"/>
    <property type="match status" value="1"/>
</dbReference>
<sequence>MSRAFFVTFGAYQVSLFTTQLPTMDNTTNAPALITNDAAVFGLLMVILAAVFYTSGSKHPGFRKFYAILPPLLLCYFVPGLFNSFGVISGSESELYTMSSNYLLPACLVLFTLNLNFREVWRLRKNAGLLFFTGMIGIILGGPFAVWLFSLFAPEVVAGEVWKGLATLAGSWIGGGANQAALFRIFEPPPEIFAVTVAVDVFVAYGWMAVLLYGASKQQQLDRYFKATGNEVQELTQRMEAVAGETGKANETKDYIVMLGVAFGVTGIAHLLSGSIADYIGVHAPQLDKFSLTSSFFWLILLATLMGIGLSFTSARRLEAKGASRLATVFLYVLIATIGMQMNIFAILDNPGLFLVGLVWLAFHALLLFAVAKLVKAPFFFLAIGSMGNIGGVASASVTAAAFHSALVPVGVFIAVLGYAVGTYGGYLCGILMQMVAP</sequence>
<reference evidence="2" key="2">
    <citation type="submission" date="2020-09" db="EMBL/GenBank/DDBJ databases">
        <authorList>
            <person name="Sun Q."/>
            <person name="Zhou Y."/>
        </authorList>
    </citation>
    <scope>NUCLEOTIDE SEQUENCE</scope>
    <source>
        <strain evidence="2">CGMCC 1.12195</strain>
    </source>
</reference>
<feature type="transmembrane region" description="Helical" evidence="1">
    <location>
        <begin position="326"/>
        <end position="347"/>
    </location>
</feature>
<dbReference type="EMBL" id="BMER01000001">
    <property type="protein sequence ID" value="GGG75899.1"/>
    <property type="molecule type" value="Genomic_DNA"/>
</dbReference>
<feature type="transmembrane region" description="Helical" evidence="1">
    <location>
        <begin position="353"/>
        <end position="372"/>
    </location>
</feature>